<evidence type="ECO:0000256" key="7">
    <source>
        <dbReference type="ARBA" id="ARBA00022857"/>
    </source>
</evidence>
<evidence type="ECO:0000256" key="10">
    <source>
        <dbReference type="ARBA" id="ARBA00048793"/>
    </source>
</evidence>
<dbReference type="SUPFAM" id="SSF48179">
    <property type="entry name" value="6-phosphogluconate dehydrogenase C-terminal domain-like"/>
    <property type="match status" value="1"/>
</dbReference>
<evidence type="ECO:0000256" key="4">
    <source>
        <dbReference type="ARBA" id="ARBA00013014"/>
    </source>
</evidence>
<keyword evidence="6 11" id="KW-0566">Pantothenate biosynthesis</keyword>
<organism evidence="14 15">
    <name type="scientific">Pseudalkalibacillus berkeleyi</name>
    <dbReference type="NCBI Taxonomy" id="1069813"/>
    <lineage>
        <taxon>Bacteria</taxon>
        <taxon>Bacillati</taxon>
        <taxon>Bacillota</taxon>
        <taxon>Bacilli</taxon>
        <taxon>Bacillales</taxon>
        <taxon>Fictibacillaceae</taxon>
        <taxon>Pseudalkalibacillus</taxon>
    </lineage>
</organism>
<reference evidence="14 15" key="1">
    <citation type="submission" date="2022-01" db="EMBL/GenBank/DDBJ databases">
        <title>Alkalihalobacillus sp. EGI L200015, a novel bacterium isolated from a salt lake sediment.</title>
        <authorList>
            <person name="Gao L."/>
            <person name="Fang B.-Z."/>
            <person name="Li W.-J."/>
        </authorList>
    </citation>
    <scope>NUCLEOTIDE SEQUENCE [LARGE SCALE GENOMIC DNA]</scope>
    <source>
        <strain evidence="14 15">KCTC 12718</strain>
    </source>
</reference>
<dbReference type="PANTHER" id="PTHR43765:SF2">
    <property type="entry name" value="2-DEHYDROPANTOATE 2-REDUCTASE"/>
    <property type="match status" value="1"/>
</dbReference>
<dbReference type="InterPro" id="IPR013752">
    <property type="entry name" value="KPA_reductase"/>
</dbReference>
<protein>
    <recommendedName>
        <fullName evidence="5 11">2-dehydropantoate 2-reductase</fullName>
        <ecNumber evidence="4 11">1.1.1.169</ecNumber>
    </recommendedName>
    <alternativeName>
        <fullName evidence="9 11">Ketopantoate reductase</fullName>
    </alternativeName>
</protein>
<keyword evidence="7 11" id="KW-0521">NADP</keyword>
<evidence type="ECO:0000256" key="11">
    <source>
        <dbReference type="RuleBase" id="RU362068"/>
    </source>
</evidence>
<comment type="caution">
    <text evidence="14">The sequence shown here is derived from an EMBL/GenBank/DDBJ whole genome shotgun (WGS) entry which is preliminary data.</text>
</comment>
<comment type="function">
    <text evidence="1 11">Catalyzes the NADPH-dependent reduction of ketopantoate into pantoic acid.</text>
</comment>
<dbReference type="Pfam" id="PF02558">
    <property type="entry name" value="ApbA"/>
    <property type="match status" value="1"/>
</dbReference>
<evidence type="ECO:0000259" key="13">
    <source>
        <dbReference type="Pfam" id="PF08546"/>
    </source>
</evidence>
<evidence type="ECO:0000313" key="14">
    <source>
        <dbReference type="EMBL" id="MCF6137002.1"/>
    </source>
</evidence>
<name>A0ABS9GZP5_9BACL</name>
<dbReference type="PANTHER" id="PTHR43765">
    <property type="entry name" value="2-DEHYDROPANTOATE 2-REDUCTASE-RELATED"/>
    <property type="match status" value="1"/>
</dbReference>
<evidence type="ECO:0000256" key="8">
    <source>
        <dbReference type="ARBA" id="ARBA00023002"/>
    </source>
</evidence>
<dbReference type="InterPro" id="IPR050838">
    <property type="entry name" value="Ketopantoate_reductase"/>
</dbReference>
<keyword evidence="15" id="KW-1185">Reference proteome</keyword>
<dbReference type="RefSeq" id="WP_236332235.1">
    <property type="nucleotide sequence ID" value="NZ_JAKIJS010000001.1"/>
</dbReference>
<comment type="similarity">
    <text evidence="3 11">Belongs to the ketopantoate reductase family.</text>
</comment>
<gene>
    <name evidence="14" type="ORF">L2716_04610</name>
</gene>
<dbReference type="InterPro" id="IPR003710">
    <property type="entry name" value="ApbA"/>
</dbReference>
<dbReference type="EC" id="1.1.1.169" evidence="4 11"/>
<evidence type="ECO:0000256" key="1">
    <source>
        <dbReference type="ARBA" id="ARBA00002919"/>
    </source>
</evidence>
<keyword evidence="8 11" id="KW-0560">Oxidoreductase</keyword>
<evidence type="ECO:0000313" key="15">
    <source>
        <dbReference type="Proteomes" id="UP001649381"/>
    </source>
</evidence>
<dbReference type="NCBIfam" id="TIGR00745">
    <property type="entry name" value="apbA_panE"/>
    <property type="match status" value="1"/>
</dbReference>
<dbReference type="InterPro" id="IPR008927">
    <property type="entry name" value="6-PGluconate_DH-like_C_sf"/>
</dbReference>
<dbReference type="InterPro" id="IPR013332">
    <property type="entry name" value="KPR_N"/>
</dbReference>
<dbReference type="InterPro" id="IPR013328">
    <property type="entry name" value="6PGD_dom2"/>
</dbReference>
<evidence type="ECO:0000259" key="12">
    <source>
        <dbReference type="Pfam" id="PF02558"/>
    </source>
</evidence>
<accession>A0ABS9GZP5</accession>
<comment type="pathway">
    <text evidence="2 11">Cofactor biosynthesis; (R)-pantothenate biosynthesis; (R)-pantoate from 3-methyl-2-oxobutanoate: step 2/2.</text>
</comment>
<evidence type="ECO:0000256" key="6">
    <source>
        <dbReference type="ARBA" id="ARBA00022655"/>
    </source>
</evidence>
<dbReference type="EMBL" id="JAKIJS010000001">
    <property type="protein sequence ID" value="MCF6137002.1"/>
    <property type="molecule type" value="Genomic_DNA"/>
</dbReference>
<feature type="domain" description="Ketopantoate reductase N-terminal" evidence="12">
    <location>
        <begin position="5"/>
        <end position="149"/>
    </location>
</feature>
<dbReference type="Proteomes" id="UP001649381">
    <property type="component" value="Unassembled WGS sequence"/>
</dbReference>
<comment type="catalytic activity">
    <reaction evidence="10 11">
        <text>(R)-pantoate + NADP(+) = 2-dehydropantoate + NADPH + H(+)</text>
        <dbReference type="Rhea" id="RHEA:16233"/>
        <dbReference type="ChEBI" id="CHEBI:11561"/>
        <dbReference type="ChEBI" id="CHEBI:15378"/>
        <dbReference type="ChEBI" id="CHEBI:15980"/>
        <dbReference type="ChEBI" id="CHEBI:57783"/>
        <dbReference type="ChEBI" id="CHEBI:58349"/>
        <dbReference type="EC" id="1.1.1.169"/>
    </reaction>
</comment>
<evidence type="ECO:0000256" key="3">
    <source>
        <dbReference type="ARBA" id="ARBA00007870"/>
    </source>
</evidence>
<feature type="domain" description="Ketopantoate reductase C-terminal" evidence="13">
    <location>
        <begin position="177"/>
        <end position="293"/>
    </location>
</feature>
<dbReference type="Gene3D" id="1.10.1040.10">
    <property type="entry name" value="N-(1-d-carboxylethyl)-l-norvaline Dehydrogenase, domain 2"/>
    <property type="match status" value="1"/>
</dbReference>
<dbReference type="SUPFAM" id="SSF51735">
    <property type="entry name" value="NAD(P)-binding Rossmann-fold domains"/>
    <property type="match status" value="1"/>
</dbReference>
<evidence type="ECO:0000256" key="2">
    <source>
        <dbReference type="ARBA" id="ARBA00004994"/>
    </source>
</evidence>
<dbReference type="Gene3D" id="3.40.50.720">
    <property type="entry name" value="NAD(P)-binding Rossmann-like Domain"/>
    <property type="match status" value="1"/>
</dbReference>
<evidence type="ECO:0000256" key="9">
    <source>
        <dbReference type="ARBA" id="ARBA00032024"/>
    </source>
</evidence>
<sequence length="294" mass="33293">MKASIIGGGSIGLLFAAYLLRSGMDVSLIVRRKEQKGAIQNDGLKLKSRNGQFTYKPDVHILSEVESIEADILIVAVKSYQVADIKSEILTKFEQTKSILFVQNGMHHIKFLPDLKNHSVYLGIVEHGSLKESDTCIRHTGVGQTKIAPYIDGHSGINWEQYSTDSFSFVHHHDWYEMLSKKLHINSVINPLTAILGVENGRLLDHPDWIDLMKKLSAESCRVLHINENDAWEDLLTVCKNTSLNKSSMLRDIESRRKTEIEAINGYLVELASQDQIELSNHEFVYKMIKGMEM</sequence>
<evidence type="ECO:0000256" key="5">
    <source>
        <dbReference type="ARBA" id="ARBA00019465"/>
    </source>
</evidence>
<dbReference type="Pfam" id="PF08546">
    <property type="entry name" value="ApbA_C"/>
    <property type="match status" value="1"/>
</dbReference>
<proteinExistence type="inferred from homology"/>
<dbReference type="InterPro" id="IPR036291">
    <property type="entry name" value="NAD(P)-bd_dom_sf"/>
</dbReference>